<dbReference type="PROSITE" id="PS50109">
    <property type="entry name" value="HIS_KIN"/>
    <property type="match status" value="1"/>
</dbReference>
<dbReference type="PROSITE" id="PS50113">
    <property type="entry name" value="PAC"/>
    <property type="match status" value="1"/>
</dbReference>
<dbReference type="Pfam" id="PF08448">
    <property type="entry name" value="PAS_4"/>
    <property type="match status" value="1"/>
</dbReference>
<dbReference type="SMART" id="SM00387">
    <property type="entry name" value="HATPase_c"/>
    <property type="match status" value="1"/>
</dbReference>
<evidence type="ECO:0000256" key="4">
    <source>
        <dbReference type="ARBA" id="ARBA00022741"/>
    </source>
</evidence>
<comment type="caution">
    <text evidence="9">The sequence shown here is derived from an EMBL/GenBank/DDBJ whole genome shotgun (WGS) entry which is preliminary data.</text>
</comment>
<gene>
    <name evidence="9" type="ORF">BDK61_2352</name>
</gene>
<evidence type="ECO:0000256" key="2">
    <source>
        <dbReference type="ARBA" id="ARBA00012438"/>
    </source>
</evidence>
<proteinExistence type="predicted"/>
<dbReference type="EMBL" id="RBWW01000001">
    <property type="protein sequence ID" value="RKS83025.1"/>
    <property type="molecule type" value="Genomic_DNA"/>
</dbReference>
<evidence type="ECO:0000259" key="8">
    <source>
        <dbReference type="PROSITE" id="PS50113"/>
    </source>
</evidence>
<sequence>MDKNQEESVDSTAELRKTKQHLNLVLKLADITAARVDTDLRHTWVNDQGPNSISDPEALGKRDDELFPPDIAEPTLELKKAVLETGEPVTRKVTFQKPTGDRIYNIRAEPMRDSEGNIKGVMQAAVDTTDEHRQQQQLSVATRMLRHNLRNRVTTLLGQAEMLDEHLSTLPDSDRLRALQDVLETLDGEVETRDVDSPRTSDLHARLVEAKRLAEDLSDLSESNVSDMSKTIRQVTNRLYNVTEKVDHFLILADSGTSYDRTQGTELRPTIEAVQEEVTQANPDAEISIQGPLDTTVLAPSNELRIGLLELVENAIAHNDQPSPTVEIRVRTQDTGRTLVEVVDDGPGLPEHEARVIEDTVEAPLEHGSGMGLWLAQWVSLKNGGPLQIDSTDQGGTVVSLTLATDNDGQGGLVFAGASCASNPVYTVKRLNVAVSNLTS</sequence>
<dbReference type="Proteomes" id="UP000268233">
    <property type="component" value="Unassembled WGS sequence"/>
</dbReference>
<dbReference type="Gene3D" id="3.30.565.10">
    <property type="entry name" value="Histidine kinase-like ATPase, C-terminal domain"/>
    <property type="match status" value="1"/>
</dbReference>
<dbReference type="Gene3D" id="3.30.450.20">
    <property type="entry name" value="PAS domain"/>
    <property type="match status" value="1"/>
</dbReference>
<dbReference type="CDD" id="cd00130">
    <property type="entry name" value="PAS"/>
    <property type="match status" value="1"/>
</dbReference>
<dbReference type="InterPro" id="IPR004358">
    <property type="entry name" value="Sig_transdc_His_kin-like_C"/>
</dbReference>
<accession>A0A495R6W5</accession>
<dbReference type="InterPro" id="IPR005467">
    <property type="entry name" value="His_kinase_dom"/>
</dbReference>
<dbReference type="AlphaFoldDB" id="A0A495R6W5"/>
<dbReference type="InterPro" id="IPR050980">
    <property type="entry name" value="2C_sensor_his_kinase"/>
</dbReference>
<keyword evidence="3" id="KW-0808">Transferase</keyword>
<evidence type="ECO:0000256" key="1">
    <source>
        <dbReference type="ARBA" id="ARBA00000085"/>
    </source>
</evidence>
<evidence type="ECO:0000256" key="3">
    <source>
        <dbReference type="ARBA" id="ARBA00022679"/>
    </source>
</evidence>
<feature type="domain" description="Histidine kinase" evidence="7">
    <location>
        <begin position="144"/>
        <end position="407"/>
    </location>
</feature>
<dbReference type="RefSeq" id="WP_244209763.1">
    <property type="nucleotide sequence ID" value="NZ_RBWW01000001.1"/>
</dbReference>
<dbReference type="SUPFAM" id="SSF55874">
    <property type="entry name" value="ATPase domain of HSP90 chaperone/DNA topoisomerase II/histidine kinase"/>
    <property type="match status" value="1"/>
</dbReference>
<evidence type="ECO:0000313" key="9">
    <source>
        <dbReference type="EMBL" id="RKS83025.1"/>
    </source>
</evidence>
<dbReference type="InterPro" id="IPR035965">
    <property type="entry name" value="PAS-like_dom_sf"/>
</dbReference>
<dbReference type="PANTHER" id="PTHR44936:SF10">
    <property type="entry name" value="SENSOR PROTEIN RSTB"/>
    <property type="match status" value="1"/>
</dbReference>
<keyword evidence="4" id="KW-0547">Nucleotide-binding</keyword>
<dbReference type="GO" id="GO:0005524">
    <property type="term" value="F:ATP binding"/>
    <property type="evidence" value="ECO:0007669"/>
    <property type="project" value="UniProtKB-KW"/>
</dbReference>
<dbReference type="InterPro" id="IPR000700">
    <property type="entry name" value="PAS-assoc_C"/>
</dbReference>
<name>A0A495R6W5_9EURY</name>
<evidence type="ECO:0000259" key="7">
    <source>
        <dbReference type="PROSITE" id="PS50109"/>
    </source>
</evidence>
<organism evidence="9 10">
    <name type="scientific">Haloarcula quadrata</name>
    <dbReference type="NCBI Taxonomy" id="182779"/>
    <lineage>
        <taxon>Archaea</taxon>
        <taxon>Methanobacteriati</taxon>
        <taxon>Methanobacteriota</taxon>
        <taxon>Stenosarchaea group</taxon>
        <taxon>Halobacteria</taxon>
        <taxon>Halobacteriales</taxon>
        <taxon>Haloarculaceae</taxon>
        <taxon>Haloarcula</taxon>
    </lineage>
</organism>
<dbReference type="PRINTS" id="PR00344">
    <property type="entry name" value="BCTRLSENSOR"/>
</dbReference>
<keyword evidence="5" id="KW-0418">Kinase</keyword>
<dbReference type="InterPro" id="IPR003594">
    <property type="entry name" value="HATPase_dom"/>
</dbReference>
<dbReference type="GO" id="GO:0004673">
    <property type="term" value="F:protein histidine kinase activity"/>
    <property type="evidence" value="ECO:0007669"/>
    <property type="project" value="UniProtKB-EC"/>
</dbReference>
<dbReference type="InterPro" id="IPR036890">
    <property type="entry name" value="HATPase_C_sf"/>
</dbReference>
<dbReference type="Pfam" id="PF02518">
    <property type="entry name" value="HATPase_c"/>
    <property type="match status" value="1"/>
</dbReference>
<keyword evidence="6" id="KW-0067">ATP-binding</keyword>
<dbReference type="EC" id="2.7.13.3" evidence="2"/>
<dbReference type="InterPro" id="IPR000014">
    <property type="entry name" value="PAS"/>
</dbReference>
<dbReference type="SUPFAM" id="SSF55785">
    <property type="entry name" value="PYP-like sensor domain (PAS domain)"/>
    <property type="match status" value="1"/>
</dbReference>
<evidence type="ECO:0000256" key="5">
    <source>
        <dbReference type="ARBA" id="ARBA00022777"/>
    </source>
</evidence>
<protein>
    <recommendedName>
        <fullName evidence="2">histidine kinase</fullName>
        <ecNumber evidence="2">2.7.13.3</ecNumber>
    </recommendedName>
</protein>
<feature type="domain" description="PAC" evidence="8">
    <location>
        <begin position="89"/>
        <end position="140"/>
    </location>
</feature>
<evidence type="ECO:0000313" key="10">
    <source>
        <dbReference type="Proteomes" id="UP000268233"/>
    </source>
</evidence>
<evidence type="ECO:0000256" key="6">
    <source>
        <dbReference type="ARBA" id="ARBA00022840"/>
    </source>
</evidence>
<reference evidence="9 10" key="1">
    <citation type="submission" date="2018-10" db="EMBL/GenBank/DDBJ databases">
        <title>Genomic Encyclopedia of Archaeal and Bacterial Type Strains, Phase II (KMG-II): from individual species to whole genera.</title>
        <authorList>
            <person name="Goeker M."/>
        </authorList>
    </citation>
    <scope>NUCLEOTIDE SEQUENCE [LARGE SCALE GENOMIC DNA]</scope>
    <source>
        <strain evidence="9 10">DSM 11927</strain>
    </source>
</reference>
<keyword evidence="10" id="KW-1185">Reference proteome</keyword>
<comment type="catalytic activity">
    <reaction evidence="1">
        <text>ATP + protein L-histidine = ADP + protein N-phospho-L-histidine.</text>
        <dbReference type="EC" id="2.7.13.3"/>
    </reaction>
</comment>
<dbReference type="PANTHER" id="PTHR44936">
    <property type="entry name" value="SENSOR PROTEIN CREC"/>
    <property type="match status" value="1"/>
</dbReference>
<dbReference type="InterPro" id="IPR013656">
    <property type="entry name" value="PAS_4"/>
</dbReference>